<gene>
    <name evidence="1" type="ORF">FPZ44_24530</name>
</gene>
<dbReference type="OrthoDB" id="9876101at2"/>
<dbReference type="RefSeq" id="WP_144994948.1">
    <property type="nucleotide sequence ID" value="NZ_VNJK01000006.1"/>
</dbReference>
<evidence type="ECO:0000313" key="2">
    <source>
        <dbReference type="Proteomes" id="UP000318102"/>
    </source>
</evidence>
<dbReference type="Proteomes" id="UP000318102">
    <property type="component" value="Unassembled WGS sequence"/>
</dbReference>
<organism evidence="1 2">
    <name type="scientific">Paenibacillus agilis</name>
    <dbReference type="NCBI Taxonomy" id="3020863"/>
    <lineage>
        <taxon>Bacteria</taxon>
        <taxon>Bacillati</taxon>
        <taxon>Bacillota</taxon>
        <taxon>Bacilli</taxon>
        <taxon>Bacillales</taxon>
        <taxon>Paenibacillaceae</taxon>
        <taxon>Paenibacillus</taxon>
    </lineage>
</organism>
<comment type="caution">
    <text evidence="1">The sequence shown here is derived from an EMBL/GenBank/DDBJ whole genome shotgun (WGS) entry which is preliminary data.</text>
</comment>
<name>A0A559IEN0_9BACL</name>
<dbReference type="EMBL" id="VNJK01000006">
    <property type="protein sequence ID" value="TVX86106.1"/>
    <property type="molecule type" value="Genomic_DNA"/>
</dbReference>
<reference evidence="1 2" key="1">
    <citation type="submission" date="2019-07" db="EMBL/GenBank/DDBJ databases">
        <authorList>
            <person name="Kim J."/>
        </authorList>
    </citation>
    <scope>NUCLEOTIDE SEQUENCE [LARGE SCALE GENOMIC DNA]</scope>
    <source>
        <strain evidence="1 2">N4</strain>
    </source>
</reference>
<evidence type="ECO:0000313" key="1">
    <source>
        <dbReference type="EMBL" id="TVX86106.1"/>
    </source>
</evidence>
<accession>A0A559IEN0</accession>
<dbReference type="AlphaFoldDB" id="A0A559IEN0"/>
<protein>
    <submittedName>
        <fullName evidence="1">Uncharacterized protein</fullName>
    </submittedName>
</protein>
<proteinExistence type="predicted"/>
<keyword evidence="2" id="KW-1185">Reference proteome</keyword>
<sequence length="87" mass="9676">MEYLIALLIVALIAVLFFKQPNKVYDVVMTSLIDEVRAKEADIVHGLYNKLPDNIKSKVDSQTVAQIVSFTIQVASDILVDKEKAPS</sequence>